<proteinExistence type="predicted"/>
<dbReference type="AlphaFoldDB" id="A0AAW6AAN4"/>
<sequence>MSLILTSESDVRKLIEKVENIDTGLKISHIEIKPRIAFSLSGLSLILVGFFLESTLLPQVLSAFLAFVTPLKVSGSALVLISLLLKRKYSSLYIFASAFFLVTAIIVKQNSSTNLLFVMLLIIGAESIDFDQICKIYLFLDLLLTILTIFLCFQGIIPNLTYNRDGILRQSLGFIYPTDFAAHLTYMYLAFCYLRRHHYRWFDATIGILLAFFQERVCNARLDMSLVLLSVLLFLLASKSLTSKNLRFWNVITSSFSKALFIALPLAYIFTFLLSKWYLSGNNIVDQINSFLSNRVSLVAEGMQRYPITMFGQVVESSGLGGLLGQSLDRNLYGYFMLDSSYAICVINFGLVMTGVSLFIFWKIIRNASRGNLHLLIIIAILIIHFFVAQFMLNPSYNVFLLACFSEVANDRGKLKKSEAELV</sequence>
<dbReference type="RefSeq" id="WP_272029211.1">
    <property type="nucleotide sequence ID" value="NZ_JAQLSF010000001.1"/>
</dbReference>
<evidence type="ECO:0000313" key="3">
    <source>
        <dbReference type="Proteomes" id="UP001212327"/>
    </source>
</evidence>
<keyword evidence="1" id="KW-0812">Transmembrane</keyword>
<organism evidence="2 3">
    <name type="scientific">Lacticaseibacillus paracasei</name>
    <name type="common">Lactobacillus paracasei</name>
    <dbReference type="NCBI Taxonomy" id="1597"/>
    <lineage>
        <taxon>Bacteria</taxon>
        <taxon>Bacillati</taxon>
        <taxon>Bacillota</taxon>
        <taxon>Bacilli</taxon>
        <taxon>Lactobacillales</taxon>
        <taxon>Lactobacillaceae</taxon>
        <taxon>Lacticaseibacillus</taxon>
    </lineage>
</organism>
<feature type="transmembrane region" description="Helical" evidence="1">
    <location>
        <begin position="92"/>
        <end position="107"/>
    </location>
</feature>
<accession>A0AAW6AAN4</accession>
<feature type="transmembrane region" description="Helical" evidence="1">
    <location>
        <begin position="341"/>
        <end position="361"/>
    </location>
</feature>
<comment type="caution">
    <text evidence="2">The sequence shown here is derived from an EMBL/GenBank/DDBJ whole genome shotgun (WGS) entry which is preliminary data.</text>
</comment>
<evidence type="ECO:0000313" key="2">
    <source>
        <dbReference type="EMBL" id="MDB1565705.1"/>
    </source>
</evidence>
<dbReference type="EMBL" id="JAQLSF010000001">
    <property type="protein sequence ID" value="MDB1565705.1"/>
    <property type="molecule type" value="Genomic_DNA"/>
</dbReference>
<feature type="transmembrane region" description="Helical" evidence="1">
    <location>
        <begin position="137"/>
        <end position="157"/>
    </location>
</feature>
<feature type="transmembrane region" description="Helical" evidence="1">
    <location>
        <begin position="113"/>
        <end position="130"/>
    </location>
</feature>
<feature type="transmembrane region" description="Helical" evidence="1">
    <location>
        <begin position="259"/>
        <end position="279"/>
    </location>
</feature>
<dbReference type="Proteomes" id="UP001212327">
    <property type="component" value="Unassembled WGS sequence"/>
</dbReference>
<keyword evidence="1" id="KW-0472">Membrane</keyword>
<feature type="transmembrane region" description="Helical" evidence="1">
    <location>
        <begin position="63"/>
        <end position="85"/>
    </location>
</feature>
<evidence type="ECO:0000256" key="1">
    <source>
        <dbReference type="SAM" id="Phobius"/>
    </source>
</evidence>
<keyword evidence="1" id="KW-1133">Transmembrane helix</keyword>
<feature type="transmembrane region" description="Helical" evidence="1">
    <location>
        <begin position="36"/>
        <end position="57"/>
    </location>
</feature>
<gene>
    <name evidence="2" type="ORF">PGA78_13245</name>
</gene>
<protein>
    <submittedName>
        <fullName evidence="2">Uncharacterized protein</fullName>
    </submittedName>
</protein>
<reference evidence="2 3" key="1">
    <citation type="submission" date="2023-01" db="EMBL/GenBank/DDBJ databases">
        <title>Complete genome sequence of Lacticaseibacillus paracasei SRCM217440 isolated from Makgeolli.</title>
        <authorList>
            <person name="Yang H.-G."/>
            <person name="Jeong S.-J."/>
            <person name="Ha G.-S."/>
            <person name="Yang H.-J."/>
            <person name="Jeong D.-Y."/>
        </authorList>
    </citation>
    <scope>NUCLEOTIDE SEQUENCE [LARGE SCALE GENOMIC DNA]</scope>
    <source>
        <strain evidence="2 3">SRCM217440</strain>
    </source>
</reference>
<feature type="transmembrane region" description="Helical" evidence="1">
    <location>
        <begin position="373"/>
        <end position="393"/>
    </location>
</feature>
<feature type="transmembrane region" description="Helical" evidence="1">
    <location>
        <begin position="172"/>
        <end position="191"/>
    </location>
</feature>
<name>A0AAW6AAN4_LACPA</name>